<dbReference type="InterPro" id="IPR035940">
    <property type="entry name" value="CAP_sf"/>
</dbReference>
<dbReference type="InterPro" id="IPR055805">
    <property type="entry name" value="DUF7381"/>
</dbReference>
<dbReference type="Pfam" id="PF00188">
    <property type="entry name" value="CAP"/>
    <property type="match status" value="1"/>
</dbReference>
<proteinExistence type="predicted"/>
<dbReference type="Pfam" id="PF24100">
    <property type="entry name" value="DUF7381"/>
    <property type="match status" value="1"/>
</dbReference>
<feature type="domain" description="SCP" evidence="1">
    <location>
        <begin position="156"/>
        <end position="267"/>
    </location>
</feature>
<dbReference type="WBParaSite" id="SPAL_0000872200.1">
    <property type="protein sequence ID" value="SPAL_0000872200.1"/>
    <property type="gene ID" value="SPAL_0000872200"/>
</dbReference>
<dbReference type="Proteomes" id="UP000046392">
    <property type="component" value="Unplaced"/>
</dbReference>
<dbReference type="InterPro" id="IPR014044">
    <property type="entry name" value="CAP_dom"/>
</dbReference>
<name>A0A0N5BS77_STREA</name>
<evidence type="ECO:0000259" key="1">
    <source>
        <dbReference type="Pfam" id="PF00188"/>
    </source>
</evidence>
<evidence type="ECO:0000313" key="3">
    <source>
        <dbReference type="Proteomes" id="UP000046392"/>
    </source>
</evidence>
<dbReference type="SUPFAM" id="SSF55797">
    <property type="entry name" value="PR-1-like"/>
    <property type="match status" value="1"/>
</dbReference>
<protein>
    <submittedName>
        <fullName evidence="4">SCP domain-containing protein</fullName>
    </submittedName>
</protein>
<dbReference type="AlphaFoldDB" id="A0A0N5BS77"/>
<accession>A0A0N5BS77</accession>
<evidence type="ECO:0000313" key="4">
    <source>
        <dbReference type="WBParaSite" id="SPAL_0000872200.1"/>
    </source>
</evidence>
<feature type="domain" description="DUF7381" evidence="2">
    <location>
        <begin position="3"/>
        <end position="88"/>
    </location>
</feature>
<dbReference type="Gene3D" id="3.40.33.10">
    <property type="entry name" value="CAP"/>
    <property type="match status" value="1"/>
</dbReference>
<organism evidence="3 4">
    <name type="scientific">Strongyloides papillosus</name>
    <name type="common">Intestinal threadworm</name>
    <dbReference type="NCBI Taxonomy" id="174720"/>
    <lineage>
        <taxon>Eukaryota</taxon>
        <taxon>Metazoa</taxon>
        <taxon>Ecdysozoa</taxon>
        <taxon>Nematoda</taxon>
        <taxon>Chromadorea</taxon>
        <taxon>Rhabditida</taxon>
        <taxon>Tylenchina</taxon>
        <taxon>Panagrolaimomorpha</taxon>
        <taxon>Strongyloidoidea</taxon>
        <taxon>Strongyloididae</taxon>
        <taxon>Strongyloides</taxon>
    </lineage>
</organism>
<keyword evidence="3" id="KW-1185">Reference proteome</keyword>
<sequence>MPDMISTILLDKKIKKPEDAYLYNVGFKKGYKVTKTYAKTCECLASFLDPKFKSTTCDVKHSNSRRNVYICNRQLFNSFDVAIEYALRYKCRIKFDPPHCKPSVPPKNICIITLFGVRCLMKNPATQSIWNRVWSTCHGNCFFHSNFAFTINHYLKELNQYRQLIGSPPLALNKKLNYIAKYCAEKLVKENTLISERSSRYNEFIAFAKEGYGLYLMRILFDDVYFSNSGFKRRSTKDRNDFVRLLDRKLRIVGIGLSRYDYGTYVCIKYISL</sequence>
<evidence type="ECO:0000259" key="2">
    <source>
        <dbReference type="Pfam" id="PF24100"/>
    </source>
</evidence>
<reference evidence="4" key="1">
    <citation type="submission" date="2017-02" db="UniProtKB">
        <authorList>
            <consortium name="WormBaseParasite"/>
        </authorList>
    </citation>
    <scope>IDENTIFICATION</scope>
</reference>